<protein>
    <recommendedName>
        <fullName evidence="3">RRM domain-containing protein</fullName>
    </recommendedName>
</protein>
<dbReference type="PROSITE" id="PS50102">
    <property type="entry name" value="RRM"/>
    <property type="match status" value="1"/>
</dbReference>
<evidence type="ECO:0000256" key="1">
    <source>
        <dbReference type="PROSITE-ProRule" id="PRU00176"/>
    </source>
</evidence>
<feature type="region of interest" description="Disordered" evidence="2">
    <location>
        <begin position="143"/>
        <end position="214"/>
    </location>
</feature>
<feature type="region of interest" description="Disordered" evidence="2">
    <location>
        <begin position="33"/>
        <end position="60"/>
    </location>
</feature>
<accession>A0ABN9TYS3</accession>
<gene>
    <name evidence="4" type="ORF">PCOR1329_LOCUS43649</name>
</gene>
<organism evidence="4 5">
    <name type="scientific">Prorocentrum cordatum</name>
    <dbReference type="NCBI Taxonomy" id="2364126"/>
    <lineage>
        <taxon>Eukaryota</taxon>
        <taxon>Sar</taxon>
        <taxon>Alveolata</taxon>
        <taxon>Dinophyceae</taxon>
        <taxon>Prorocentrales</taxon>
        <taxon>Prorocentraceae</taxon>
        <taxon>Prorocentrum</taxon>
    </lineage>
</organism>
<dbReference type="InterPro" id="IPR000504">
    <property type="entry name" value="RRM_dom"/>
</dbReference>
<feature type="compositionally biased region" description="Basic and acidic residues" evidence="2">
    <location>
        <begin position="143"/>
        <end position="166"/>
    </location>
</feature>
<evidence type="ECO:0000259" key="3">
    <source>
        <dbReference type="PROSITE" id="PS50102"/>
    </source>
</evidence>
<keyword evidence="5" id="KW-1185">Reference proteome</keyword>
<reference evidence="4" key="1">
    <citation type="submission" date="2023-10" db="EMBL/GenBank/DDBJ databases">
        <authorList>
            <person name="Chen Y."/>
            <person name="Shah S."/>
            <person name="Dougan E. K."/>
            <person name="Thang M."/>
            <person name="Chan C."/>
        </authorList>
    </citation>
    <scope>NUCLEOTIDE SEQUENCE [LARGE SCALE GENOMIC DNA]</scope>
</reference>
<feature type="region of interest" description="Disordered" evidence="2">
    <location>
        <begin position="238"/>
        <end position="268"/>
    </location>
</feature>
<keyword evidence="1" id="KW-0694">RNA-binding</keyword>
<feature type="compositionally biased region" description="Low complexity" evidence="2">
    <location>
        <begin position="181"/>
        <end position="214"/>
    </location>
</feature>
<dbReference type="InterPro" id="IPR035979">
    <property type="entry name" value="RBD_domain_sf"/>
</dbReference>
<dbReference type="EMBL" id="CAUYUJ010015246">
    <property type="protein sequence ID" value="CAK0851508.1"/>
    <property type="molecule type" value="Genomic_DNA"/>
</dbReference>
<dbReference type="Gene3D" id="3.30.70.330">
    <property type="match status" value="1"/>
</dbReference>
<dbReference type="InterPro" id="IPR012677">
    <property type="entry name" value="Nucleotide-bd_a/b_plait_sf"/>
</dbReference>
<dbReference type="Proteomes" id="UP001189429">
    <property type="component" value="Unassembled WGS sequence"/>
</dbReference>
<dbReference type="SUPFAM" id="SSF54928">
    <property type="entry name" value="RNA-binding domain, RBD"/>
    <property type="match status" value="1"/>
</dbReference>
<dbReference type="Pfam" id="PF00076">
    <property type="entry name" value="RRM_1"/>
    <property type="match status" value="1"/>
</dbReference>
<dbReference type="PANTHER" id="PTHR48035">
    <property type="entry name" value="HETEROGENEOUS NUCLEAR RIBONUCLEOPROTEIN 1"/>
    <property type="match status" value="1"/>
</dbReference>
<dbReference type="SMART" id="SM00360">
    <property type="entry name" value="RRM"/>
    <property type="match status" value="1"/>
</dbReference>
<feature type="domain" description="RRM" evidence="3">
    <location>
        <begin position="79"/>
        <end position="160"/>
    </location>
</feature>
<comment type="caution">
    <text evidence="4">The sequence shown here is derived from an EMBL/GenBank/DDBJ whole genome shotgun (WGS) entry which is preliminary data.</text>
</comment>
<dbReference type="InterPro" id="IPR053260">
    <property type="entry name" value="hnRNP"/>
</dbReference>
<evidence type="ECO:0000256" key="2">
    <source>
        <dbReference type="SAM" id="MobiDB-lite"/>
    </source>
</evidence>
<dbReference type="PANTHER" id="PTHR48035:SF2">
    <property type="entry name" value="RNA-BINDING REGION RNP-1 DOMAIN-CONTAINING PROTEIN"/>
    <property type="match status" value="1"/>
</dbReference>
<evidence type="ECO:0000313" key="5">
    <source>
        <dbReference type="Proteomes" id="UP001189429"/>
    </source>
</evidence>
<name>A0ABN9TYS3_9DINO</name>
<evidence type="ECO:0000313" key="4">
    <source>
        <dbReference type="EMBL" id="CAK0851508.1"/>
    </source>
</evidence>
<proteinExistence type="predicted"/>
<sequence>MPAEADEDAGRGVGGAAAAMAAAAAAMAGAQAKVAAASTDAAEPGVPELPREGSAGAGGGAAAAPAAVAKKDHRDAPGARFFIRGVGKLGEHHLQDYFQKFGEVQEATLVRDKKTQRPRGMAFVTIAVQGEAAHSELVDKITGETHTVNDQELEIQDRRALPKPDKEEPDGADGKPVAGMAAPAGQAAAATRPAAEAEAEPAAAVEDPAAQANAQAQWEMHYLAMAINTSVPEIKSTTEDSAFAKAKPPVKQGVGAGGKGKSKGHKPY</sequence>